<organism evidence="2 3">
    <name type="scientific">Microbispora siamensis</name>
    <dbReference type="NCBI Taxonomy" id="564413"/>
    <lineage>
        <taxon>Bacteria</taxon>
        <taxon>Bacillati</taxon>
        <taxon>Actinomycetota</taxon>
        <taxon>Actinomycetes</taxon>
        <taxon>Streptosporangiales</taxon>
        <taxon>Streptosporangiaceae</taxon>
        <taxon>Microbispora</taxon>
    </lineage>
</organism>
<dbReference type="EMBL" id="BOOF01000070">
    <property type="protein sequence ID" value="GIH67261.1"/>
    <property type="molecule type" value="Genomic_DNA"/>
</dbReference>
<keyword evidence="3" id="KW-1185">Reference proteome</keyword>
<name>A0ABQ4H0Q3_9ACTN</name>
<proteinExistence type="predicted"/>
<evidence type="ECO:0000313" key="3">
    <source>
        <dbReference type="Proteomes" id="UP000660454"/>
    </source>
</evidence>
<feature type="transmembrane region" description="Helical" evidence="1">
    <location>
        <begin position="102"/>
        <end position="123"/>
    </location>
</feature>
<protein>
    <recommendedName>
        <fullName evidence="4">Major facilitator superfamily (MFS) profile domain-containing protein</fullName>
    </recommendedName>
</protein>
<sequence length="132" mass="13020">MVLASVGRSLGVDADTAGLVVVAALTGNALAQVLVVPLVDQVEQRRLSRIVLAAHLSGPAYGYTDAIIGLLGAAGRVTTAYMGSNVVAGALGSAAATRLSSYAGWPALSVAGFTCGALALLILRVSPATASA</sequence>
<dbReference type="InterPro" id="IPR036259">
    <property type="entry name" value="MFS_trans_sf"/>
</dbReference>
<evidence type="ECO:0000256" key="1">
    <source>
        <dbReference type="SAM" id="Phobius"/>
    </source>
</evidence>
<feature type="transmembrane region" description="Helical" evidence="1">
    <location>
        <begin position="17"/>
        <end position="39"/>
    </location>
</feature>
<keyword evidence="1" id="KW-0812">Transmembrane</keyword>
<dbReference type="SUPFAM" id="SSF103473">
    <property type="entry name" value="MFS general substrate transporter"/>
    <property type="match status" value="1"/>
</dbReference>
<reference evidence="2 3" key="1">
    <citation type="submission" date="2021-01" db="EMBL/GenBank/DDBJ databases">
        <title>Whole genome shotgun sequence of Microbispora siamensis NBRC 104113.</title>
        <authorList>
            <person name="Komaki H."/>
            <person name="Tamura T."/>
        </authorList>
    </citation>
    <scope>NUCLEOTIDE SEQUENCE [LARGE SCALE GENOMIC DNA]</scope>
    <source>
        <strain evidence="2 3">NBRC 104113</strain>
    </source>
</reference>
<evidence type="ECO:0000313" key="2">
    <source>
        <dbReference type="EMBL" id="GIH67261.1"/>
    </source>
</evidence>
<comment type="caution">
    <text evidence="2">The sequence shown here is derived from an EMBL/GenBank/DDBJ whole genome shotgun (WGS) entry which is preliminary data.</text>
</comment>
<gene>
    <name evidence="2" type="ORF">Msi02_80780</name>
</gene>
<evidence type="ECO:0008006" key="4">
    <source>
        <dbReference type="Google" id="ProtNLM"/>
    </source>
</evidence>
<dbReference type="Proteomes" id="UP000660454">
    <property type="component" value="Unassembled WGS sequence"/>
</dbReference>
<feature type="transmembrane region" description="Helical" evidence="1">
    <location>
        <begin position="60"/>
        <end position="82"/>
    </location>
</feature>
<dbReference type="RefSeq" id="WP_204052970.1">
    <property type="nucleotide sequence ID" value="NZ_BOOF01000070.1"/>
</dbReference>
<accession>A0ABQ4H0Q3</accession>
<keyword evidence="1" id="KW-0472">Membrane</keyword>
<keyword evidence="1" id="KW-1133">Transmembrane helix</keyword>